<keyword evidence="3" id="KW-0255">Endonuclease</keyword>
<organism evidence="3 4">
    <name type="scientific">OM182 bacterium MED-G28</name>
    <dbReference type="NCBI Taxonomy" id="1986256"/>
    <lineage>
        <taxon>Bacteria</taxon>
        <taxon>Pseudomonadati</taxon>
        <taxon>Pseudomonadota</taxon>
        <taxon>Gammaproteobacteria</taxon>
        <taxon>OMG group</taxon>
        <taxon>OM182 clade</taxon>
    </lineage>
</organism>
<sequence>MIMLRIKKISISAILVVLTGIAAAVSAQEITRNNEGRYFYTSITIPPGAETMYLSGSGASPQADDSWGDMRQQTIDTFSSFKETLEEQGWAMRDIVQVRAFAVAGDDGLDFAGFNAGYAEFFGTSDNPNKPVRSFVEIKDLVVEGWLIEIEIRAARMP</sequence>
<feature type="chain" id="PRO_5012563015" evidence="2">
    <location>
        <begin position="28"/>
        <end position="158"/>
    </location>
</feature>
<dbReference type="SUPFAM" id="SSF55298">
    <property type="entry name" value="YjgF-like"/>
    <property type="match status" value="1"/>
</dbReference>
<feature type="signal peptide" evidence="2">
    <location>
        <begin position="1"/>
        <end position="27"/>
    </location>
</feature>
<protein>
    <submittedName>
        <fullName evidence="3">Endonuclease</fullName>
    </submittedName>
</protein>
<dbReference type="Gene3D" id="3.30.1330.40">
    <property type="entry name" value="RutC-like"/>
    <property type="match status" value="1"/>
</dbReference>
<dbReference type="InterPro" id="IPR035959">
    <property type="entry name" value="RutC-like_sf"/>
</dbReference>
<comment type="caution">
    <text evidence="3">The sequence shown here is derived from an EMBL/GenBank/DDBJ whole genome shotgun (WGS) entry which is preliminary data.</text>
</comment>
<comment type="similarity">
    <text evidence="1">Belongs to the RutC family.</text>
</comment>
<dbReference type="Proteomes" id="UP000219329">
    <property type="component" value="Unassembled WGS sequence"/>
</dbReference>
<dbReference type="InterPro" id="IPR006175">
    <property type="entry name" value="YjgF/YER057c/UK114"/>
</dbReference>
<evidence type="ECO:0000313" key="3">
    <source>
        <dbReference type="EMBL" id="PDH35028.1"/>
    </source>
</evidence>
<dbReference type="PANTHER" id="PTHR11803">
    <property type="entry name" value="2-IMINOBUTANOATE/2-IMINOPROPANOATE DEAMINASE RIDA"/>
    <property type="match status" value="1"/>
</dbReference>
<dbReference type="InterPro" id="IPR019897">
    <property type="entry name" value="RidA_CS"/>
</dbReference>
<evidence type="ECO:0000256" key="1">
    <source>
        <dbReference type="ARBA" id="ARBA00010552"/>
    </source>
</evidence>
<dbReference type="GO" id="GO:0019239">
    <property type="term" value="F:deaminase activity"/>
    <property type="evidence" value="ECO:0007669"/>
    <property type="project" value="TreeGrafter"/>
</dbReference>
<keyword evidence="3" id="KW-0378">Hydrolase</keyword>
<gene>
    <name evidence="3" type="ORF">CNF02_03090</name>
</gene>
<dbReference type="Pfam" id="PF01042">
    <property type="entry name" value="Ribonuc_L-PSP"/>
    <property type="match status" value="1"/>
</dbReference>
<keyword evidence="3" id="KW-0540">Nuclease</keyword>
<evidence type="ECO:0000313" key="4">
    <source>
        <dbReference type="Proteomes" id="UP000219329"/>
    </source>
</evidence>
<dbReference type="AlphaFoldDB" id="A0A2A5WFI7"/>
<dbReference type="PROSITE" id="PS01094">
    <property type="entry name" value="UPF0076"/>
    <property type="match status" value="1"/>
</dbReference>
<dbReference type="GO" id="GO:0004519">
    <property type="term" value="F:endonuclease activity"/>
    <property type="evidence" value="ECO:0007669"/>
    <property type="project" value="UniProtKB-KW"/>
</dbReference>
<proteinExistence type="inferred from homology"/>
<dbReference type="EMBL" id="NTJZ01000002">
    <property type="protein sequence ID" value="PDH35028.1"/>
    <property type="molecule type" value="Genomic_DNA"/>
</dbReference>
<dbReference type="GO" id="GO:0005829">
    <property type="term" value="C:cytosol"/>
    <property type="evidence" value="ECO:0007669"/>
    <property type="project" value="TreeGrafter"/>
</dbReference>
<evidence type="ECO:0000256" key="2">
    <source>
        <dbReference type="SAM" id="SignalP"/>
    </source>
</evidence>
<reference evidence="3 4" key="1">
    <citation type="submission" date="2017-08" db="EMBL/GenBank/DDBJ databases">
        <title>Fine stratification of microbial communities through a metagenomic profile of the photic zone.</title>
        <authorList>
            <person name="Haro-Moreno J.M."/>
            <person name="Lopez-Perez M."/>
            <person name="De La Torre J."/>
            <person name="Picazo A."/>
            <person name="Camacho A."/>
            <person name="Rodriguez-Valera F."/>
        </authorList>
    </citation>
    <scope>NUCLEOTIDE SEQUENCE [LARGE SCALE GENOMIC DNA]</scope>
    <source>
        <strain evidence="3">MED-G28</strain>
    </source>
</reference>
<keyword evidence="2" id="KW-0732">Signal</keyword>
<accession>A0A2A5WFI7</accession>
<name>A0A2A5WFI7_9GAMM</name>
<dbReference type="PANTHER" id="PTHR11803:SF59">
    <property type="entry name" value="ENDORIBONUCLEASE"/>
    <property type="match status" value="1"/>
</dbReference>